<dbReference type="Pfam" id="PF01408">
    <property type="entry name" value="GFO_IDH_MocA"/>
    <property type="match status" value="1"/>
</dbReference>
<dbReference type="RefSeq" id="WP_007694534.1">
    <property type="nucleotide sequence ID" value="NZ_AJRK01000415.1"/>
</dbReference>
<dbReference type="Proteomes" id="UP000011566">
    <property type="component" value="Unassembled WGS sequence"/>
</dbReference>
<dbReference type="InterPro" id="IPR036291">
    <property type="entry name" value="NAD(P)-bd_dom_sf"/>
</dbReference>
<dbReference type="SUPFAM" id="SSF55347">
    <property type="entry name" value="Glyceraldehyde-3-phosphate dehydrogenase-like, C-terminal domain"/>
    <property type="match status" value="1"/>
</dbReference>
<reference evidence="3 4" key="1">
    <citation type="journal article" date="2014" name="PLoS Genet.">
        <title>Phylogenetically driven sequencing of extremely halophilic archaea reveals strategies for static and dynamic osmo-response.</title>
        <authorList>
            <person name="Becker E.A."/>
            <person name="Seitzer P.M."/>
            <person name="Tritt A."/>
            <person name="Larsen D."/>
            <person name="Krusor M."/>
            <person name="Yao A.I."/>
            <person name="Wu D."/>
            <person name="Madern D."/>
            <person name="Eisen J.A."/>
            <person name="Darling A.E."/>
            <person name="Facciotti M.T."/>
        </authorList>
    </citation>
    <scope>NUCLEOTIDE SEQUENCE [LARGE SCALE GENOMIC DNA]</scope>
    <source>
        <strain evidence="3 4">100A6</strain>
    </source>
</reference>
<feature type="domain" description="GFO/IDH/MocA-like oxidoreductase" evidence="2">
    <location>
        <begin position="168"/>
        <end position="291"/>
    </location>
</feature>
<name>M0LYU6_9EURY</name>
<accession>M0LYU6</accession>
<dbReference type="AlphaFoldDB" id="M0LYU6"/>
<dbReference type="EMBL" id="AOMB01000035">
    <property type="protein sequence ID" value="EMA37295.1"/>
    <property type="molecule type" value="Genomic_DNA"/>
</dbReference>
<dbReference type="Pfam" id="PF22725">
    <property type="entry name" value="GFO_IDH_MocA_C3"/>
    <property type="match status" value="1"/>
</dbReference>
<feature type="domain" description="Gfo/Idh/MocA-like oxidoreductase N-terminal" evidence="1">
    <location>
        <begin position="37"/>
        <end position="158"/>
    </location>
</feature>
<organism evidence="3 4">
    <name type="scientific">Halococcus hamelinensis 100A6</name>
    <dbReference type="NCBI Taxonomy" id="1132509"/>
    <lineage>
        <taxon>Archaea</taxon>
        <taxon>Methanobacteriati</taxon>
        <taxon>Methanobacteriota</taxon>
        <taxon>Stenosarchaea group</taxon>
        <taxon>Halobacteria</taxon>
        <taxon>Halobacteriales</taxon>
        <taxon>Halococcaceae</taxon>
        <taxon>Halococcus</taxon>
    </lineage>
</organism>
<dbReference type="InterPro" id="IPR055170">
    <property type="entry name" value="GFO_IDH_MocA-like_dom"/>
</dbReference>
<dbReference type="InterPro" id="IPR000683">
    <property type="entry name" value="Gfo/Idh/MocA-like_OxRdtase_N"/>
</dbReference>
<evidence type="ECO:0000313" key="3">
    <source>
        <dbReference type="EMBL" id="EMA37295.1"/>
    </source>
</evidence>
<proteinExistence type="predicted"/>
<dbReference type="PATRIC" id="fig|1132509.6.peg.3019"/>
<dbReference type="eggNOG" id="arCOG01622">
    <property type="taxonomic scope" value="Archaea"/>
</dbReference>
<keyword evidence="4" id="KW-1185">Reference proteome</keyword>
<dbReference type="PANTHER" id="PTHR43377">
    <property type="entry name" value="BILIVERDIN REDUCTASE A"/>
    <property type="match status" value="1"/>
</dbReference>
<dbReference type="NCBIfam" id="NF041392">
    <property type="entry name" value="XylDh_Gfo6_Halo"/>
    <property type="match status" value="1"/>
</dbReference>
<evidence type="ECO:0000259" key="1">
    <source>
        <dbReference type="Pfam" id="PF01408"/>
    </source>
</evidence>
<comment type="caution">
    <text evidence="3">The sequence shown here is derived from an EMBL/GenBank/DDBJ whole genome shotgun (WGS) entry which is preliminary data.</text>
</comment>
<dbReference type="InterPro" id="IPR049838">
    <property type="entry name" value="XacA-like"/>
</dbReference>
<dbReference type="Gene3D" id="3.40.50.720">
    <property type="entry name" value="NAD(P)-binding Rossmann-like Domain"/>
    <property type="match status" value="1"/>
</dbReference>
<dbReference type="GO" id="GO:0000166">
    <property type="term" value="F:nucleotide binding"/>
    <property type="evidence" value="ECO:0007669"/>
    <property type="project" value="InterPro"/>
</dbReference>
<dbReference type="InterPro" id="IPR051450">
    <property type="entry name" value="Gfo/Idh/MocA_Oxidoreductases"/>
</dbReference>
<dbReference type="SUPFAM" id="SSF51735">
    <property type="entry name" value="NAD(P)-binding Rossmann-fold domains"/>
    <property type="match status" value="1"/>
</dbReference>
<dbReference type="OrthoDB" id="195534at2157"/>
<evidence type="ECO:0000259" key="2">
    <source>
        <dbReference type="Pfam" id="PF22725"/>
    </source>
</evidence>
<dbReference type="Gene3D" id="3.30.360.10">
    <property type="entry name" value="Dihydrodipicolinate Reductase, domain 2"/>
    <property type="match status" value="1"/>
</dbReference>
<sequence>MMWHVEYRPVEPDSILSYVESYSHRDWLESNEDEGVVRFAMVGLGWWTRDEAMPAVEHSTFCRTTVVVSGSAEKAANVEDEHGSIQVGLTYDEFVAGEATDAYDAVYVCTPNARHLPFVEAAVEHDKPILCEKPMEATVERGEGIVDACEDGSTTAMIAYRMHTEPVVRRARELVRAGAVGDPVHVHGDMSQGILGWGADQWRLDPALAGYGTSVMDLGIYSINTTRFVLDRDPVAVQSMMNSDHDAFSAVPDEVAAFTVAYEDDVYGTYTASQNAHQTSHLRVVGTDGMLLIEPAFHGESSLELRVSGETVDIDGKQVDQMEEEFDYFADRLLTGRDPHGTPEHGLVDLRTLAAIYESSETGRTIEL</sequence>
<protein>
    <submittedName>
        <fullName evidence="3">Glucose-fructose oxidoreductase</fullName>
    </submittedName>
</protein>
<dbReference type="PANTHER" id="PTHR43377:SF1">
    <property type="entry name" value="BILIVERDIN REDUCTASE A"/>
    <property type="match status" value="1"/>
</dbReference>
<gene>
    <name evidence="3" type="ORF">C447_13027</name>
</gene>
<evidence type="ECO:0000313" key="4">
    <source>
        <dbReference type="Proteomes" id="UP000011566"/>
    </source>
</evidence>